<sequence length="156" mass="16591">MHPASRAVRGVSLLVVLLAAATGCGVVRMEPPTPDAHTAKLCRSMMARLPDTLYEQERIRVEPDSELVAAWGSPTIAVRCGVERPAGLRPDSQLLSVNDIAWLPEPADAPTLFTAVGREAYVELTLPATYSPAAEALTTLSALIDQEIPALPPGEL</sequence>
<evidence type="ECO:0000313" key="1">
    <source>
        <dbReference type="EMBL" id="EOR72191.1"/>
    </source>
</evidence>
<name>A0A9P2TBF5_THEFU</name>
<dbReference type="RefSeq" id="WP_011291088.1">
    <property type="nucleotide sequence ID" value="NZ_AOSG01000018.1"/>
</dbReference>
<accession>A0A9P2TBF5</accession>
<evidence type="ECO:0008006" key="3">
    <source>
        <dbReference type="Google" id="ProtNLM"/>
    </source>
</evidence>
<proteinExistence type="predicted"/>
<dbReference type="InterPro" id="IPR021903">
    <property type="entry name" value="DUF3515"/>
</dbReference>
<comment type="caution">
    <text evidence="1">The sequence shown here is derived from an EMBL/GenBank/DDBJ whole genome shotgun (WGS) entry which is preliminary data.</text>
</comment>
<organism evidence="1 2">
    <name type="scientific">Thermobifida fusca TM51</name>
    <dbReference type="NCBI Taxonomy" id="1169414"/>
    <lineage>
        <taxon>Bacteria</taxon>
        <taxon>Bacillati</taxon>
        <taxon>Actinomycetota</taxon>
        <taxon>Actinomycetes</taxon>
        <taxon>Streptosporangiales</taxon>
        <taxon>Nocardiopsidaceae</taxon>
        <taxon>Thermobifida</taxon>
    </lineage>
</organism>
<dbReference type="Pfam" id="PF12028">
    <property type="entry name" value="DUF3515"/>
    <property type="match status" value="1"/>
</dbReference>
<evidence type="ECO:0000313" key="2">
    <source>
        <dbReference type="Proteomes" id="UP000014184"/>
    </source>
</evidence>
<protein>
    <recommendedName>
        <fullName evidence="3">DUF3515 domain-containing protein</fullName>
    </recommendedName>
</protein>
<dbReference type="Proteomes" id="UP000014184">
    <property type="component" value="Unassembled WGS sequence"/>
</dbReference>
<dbReference type="AlphaFoldDB" id="A0A9P2TBF5"/>
<dbReference type="EMBL" id="AOSG01000018">
    <property type="protein sequence ID" value="EOR72191.1"/>
    <property type="molecule type" value="Genomic_DNA"/>
</dbReference>
<keyword evidence="2" id="KW-1185">Reference proteome</keyword>
<reference evidence="1 2" key="1">
    <citation type="journal article" date="2013" name="Genome Announc.">
        <title>Draft Genome Sequence of the Lignocellulose Decomposer Thermobifida fusca Strain TM51.</title>
        <authorList>
            <person name="Toth A."/>
            <person name="Barna T."/>
            <person name="Nagy I."/>
            <person name="Horvath B."/>
            <person name="Nagy I."/>
            <person name="Tancsics A."/>
            <person name="Kriszt B."/>
            <person name="Baka E."/>
            <person name="Fekete C."/>
            <person name="Kukolya J."/>
        </authorList>
    </citation>
    <scope>NUCLEOTIDE SEQUENCE [LARGE SCALE GENOMIC DNA]</scope>
    <source>
        <strain evidence="1 2">TM51</strain>
    </source>
</reference>
<dbReference type="PROSITE" id="PS51257">
    <property type="entry name" value="PROKAR_LIPOPROTEIN"/>
    <property type="match status" value="1"/>
</dbReference>
<gene>
    <name evidence="1" type="ORF">TM51_03557</name>
</gene>